<evidence type="ECO:0000313" key="2">
    <source>
        <dbReference type="Proteomes" id="UP001501321"/>
    </source>
</evidence>
<dbReference type="Proteomes" id="UP001501321">
    <property type="component" value="Unassembled WGS sequence"/>
</dbReference>
<organism evidence="1 2">
    <name type="scientific">Pseudaeromonas paramecii</name>
    <dbReference type="NCBI Taxonomy" id="2138166"/>
    <lineage>
        <taxon>Bacteria</taxon>
        <taxon>Pseudomonadati</taxon>
        <taxon>Pseudomonadota</taxon>
        <taxon>Gammaproteobacteria</taxon>
        <taxon>Aeromonadales</taxon>
        <taxon>Aeromonadaceae</taxon>
        <taxon>Pseudaeromonas</taxon>
    </lineage>
</organism>
<name>A0ABP8Q7C7_9GAMM</name>
<evidence type="ECO:0000313" key="1">
    <source>
        <dbReference type="EMBL" id="GAA4497410.1"/>
    </source>
</evidence>
<keyword evidence="2" id="KW-1185">Reference proteome</keyword>
<dbReference type="EMBL" id="BAABFC010000009">
    <property type="protein sequence ID" value="GAA4497410.1"/>
    <property type="molecule type" value="Genomic_DNA"/>
</dbReference>
<reference evidence="2" key="1">
    <citation type="journal article" date="2019" name="Int. J. Syst. Evol. Microbiol.">
        <title>The Global Catalogue of Microorganisms (GCM) 10K type strain sequencing project: providing services to taxonomists for standard genome sequencing and annotation.</title>
        <authorList>
            <consortium name="The Broad Institute Genomics Platform"/>
            <consortium name="The Broad Institute Genome Sequencing Center for Infectious Disease"/>
            <person name="Wu L."/>
            <person name="Ma J."/>
        </authorList>
    </citation>
    <scope>NUCLEOTIDE SEQUENCE [LARGE SCALE GENOMIC DNA]</scope>
    <source>
        <strain evidence="2">JCM 32226</strain>
    </source>
</reference>
<comment type="caution">
    <text evidence="1">The sequence shown here is derived from an EMBL/GenBank/DDBJ whole genome shotgun (WGS) entry which is preliminary data.</text>
</comment>
<dbReference type="RefSeq" id="WP_345011412.1">
    <property type="nucleotide sequence ID" value="NZ_BAABFC010000009.1"/>
</dbReference>
<proteinExistence type="predicted"/>
<accession>A0ABP8Q7C7</accession>
<protein>
    <submittedName>
        <fullName evidence="1">Uncharacterized protein</fullName>
    </submittedName>
</protein>
<sequence>MSGGLWCGTQHNTLITSLLIGLACGLGGCSRYHYDYAPIDPPEQNQWFTIRGKLPPNINGFLYAKYRSTVCMRPRAHDDGSVGAEGSIADYEIIIRPEPDGSYQGRVYLHGGSRCDWQLYDILFFTGAKSVAPYQAKLPSDWQSIKFEHAASYETVHVYPDTVQITQSRFKVTKAVEQPLHLKSAYYPSFIASFDSDIYRLFSFATAGETPWRMPVDSDFIYPTDGREELGVIEFSPTVDMDYVVYDKYSGSKAKKTNRSEVHYPNGDVAINEYDPRPYRYYEQKKEKDWGDEIIEKLKKQGGGFTVIQP</sequence>
<gene>
    <name evidence="1" type="ORF">GCM10023095_13980</name>
</gene>